<feature type="chain" id="PRO_5002303496" evidence="1">
    <location>
        <begin position="23"/>
        <end position="529"/>
    </location>
</feature>
<protein>
    <submittedName>
        <fullName evidence="2">SPOSA6832_01636-mRNA-1:cds</fullName>
    </submittedName>
</protein>
<evidence type="ECO:0000313" key="2">
    <source>
        <dbReference type="EMBL" id="CEQ40067.1"/>
    </source>
</evidence>
<reference evidence="3" key="1">
    <citation type="submission" date="2015-02" db="EMBL/GenBank/DDBJ databases">
        <authorList>
            <person name="Gon?alves P."/>
        </authorList>
    </citation>
    <scope>NUCLEOTIDE SEQUENCE [LARGE SCALE GENOMIC DNA]</scope>
</reference>
<organism evidence="2 3">
    <name type="scientific">Sporidiobolus salmonicolor</name>
    <name type="common">Yeast-like fungus</name>
    <name type="synonym">Sporobolomyces salmonicolor</name>
    <dbReference type="NCBI Taxonomy" id="5005"/>
    <lineage>
        <taxon>Eukaryota</taxon>
        <taxon>Fungi</taxon>
        <taxon>Dikarya</taxon>
        <taxon>Basidiomycota</taxon>
        <taxon>Pucciniomycotina</taxon>
        <taxon>Microbotryomycetes</taxon>
        <taxon>Sporidiobolales</taxon>
        <taxon>Sporidiobolaceae</taxon>
        <taxon>Sporobolomyces</taxon>
    </lineage>
</organism>
<dbReference type="InterPro" id="IPR052965">
    <property type="entry name" value="Pigment-catalase-like"/>
</dbReference>
<dbReference type="InterPro" id="IPR009078">
    <property type="entry name" value="Ferritin-like_SF"/>
</dbReference>
<evidence type="ECO:0000313" key="3">
    <source>
        <dbReference type="Proteomes" id="UP000243876"/>
    </source>
</evidence>
<dbReference type="OrthoDB" id="1001765at2759"/>
<keyword evidence="1" id="KW-0732">Signal</keyword>
<keyword evidence="3" id="KW-1185">Reference proteome</keyword>
<dbReference type="SUPFAM" id="SSF47240">
    <property type="entry name" value="Ferritin-like"/>
    <property type="match status" value="1"/>
</dbReference>
<dbReference type="Proteomes" id="UP000243876">
    <property type="component" value="Unassembled WGS sequence"/>
</dbReference>
<accession>A0A0D6EJ67</accession>
<name>A0A0D6EJ67_SPOSA</name>
<proteinExistence type="predicted"/>
<dbReference type="PANTHER" id="PTHR31694:SF26">
    <property type="entry name" value="OS05G0151100 PROTEIN"/>
    <property type="match status" value="1"/>
</dbReference>
<feature type="signal peptide" evidence="1">
    <location>
        <begin position="1"/>
        <end position="22"/>
    </location>
</feature>
<gene>
    <name evidence="2" type="primary">SPOSA6832_01636</name>
</gene>
<sequence>MHLSLPLSLALLSIPFLSTSLAGPLSSPTVSPTPAPLMRFHHRHREYERQIGASVLSSGSIPQAVPSGLLANASQASVIGGGSAGGNETGWARANSTAMNSSLSSTMSTSANSTTTSSSLYSTTTTASWSAANATSSSSANETSSGSADIIVLNLAFVLENLEADFYSKALSTFSVDNMVSAGLSRQQATVIVEQITEIQIDEATHGVFQSLQTLAPTAAPAVGVCCYEHQDKRRSSLPCTVSILSETILALGGQPFQGCSFNFDAALTDPITFLSVARTLELVGVSAYLGAVHLISDPQLLTAAGSIMTIEARHQSLLNTFNAGSFGPQSFDISLSPQGVLALAGGFLQNCQASDLGLTSNNPLSISDTQSNSTRFQMGTQLAFASILQLDLSTLTCQMITGGLTVALTFPANACIVPSGINGPVAVYLTNTSTPLATDIIVQDTLTVVAGPDFIFVDSQTTLLSSLFAVSSSSSSSSSNSNSWQALPSADLGGYYMAKMRGGESWDNVVIVRDTGTDTDSDVVVVDY</sequence>
<evidence type="ECO:0000256" key="1">
    <source>
        <dbReference type="SAM" id="SignalP"/>
    </source>
</evidence>
<dbReference type="AlphaFoldDB" id="A0A0D6EJ67"/>
<dbReference type="Pfam" id="PF13668">
    <property type="entry name" value="Ferritin_2"/>
    <property type="match status" value="2"/>
</dbReference>
<dbReference type="PANTHER" id="PTHR31694">
    <property type="entry name" value="DESICCATION-LIKE PROTEIN"/>
    <property type="match status" value="1"/>
</dbReference>
<dbReference type="EMBL" id="CENE01000005">
    <property type="protein sequence ID" value="CEQ40067.1"/>
    <property type="molecule type" value="Genomic_DNA"/>
</dbReference>